<evidence type="ECO:0000256" key="8">
    <source>
        <dbReference type="ARBA" id="ARBA00048169"/>
    </source>
</evidence>
<dbReference type="InterPro" id="IPR000860">
    <property type="entry name" value="HemC"/>
</dbReference>
<dbReference type="InterPro" id="IPR022418">
    <property type="entry name" value="Porphobilinogen_deaminase_C"/>
</dbReference>
<dbReference type="Pfam" id="PF03900">
    <property type="entry name" value="Porphobil_deamC"/>
    <property type="match status" value="1"/>
</dbReference>
<dbReference type="Pfam" id="PF01379">
    <property type="entry name" value="Porphobil_deam"/>
    <property type="match status" value="1"/>
</dbReference>
<evidence type="ECO:0000256" key="3">
    <source>
        <dbReference type="ARBA" id="ARBA00005638"/>
    </source>
</evidence>
<evidence type="ECO:0000259" key="11">
    <source>
        <dbReference type="Pfam" id="PF03900"/>
    </source>
</evidence>
<keyword evidence="6 12" id="KW-0808">Transferase</keyword>
<dbReference type="InterPro" id="IPR022419">
    <property type="entry name" value="Porphobilin_deaminase_cofac_BS"/>
</dbReference>
<evidence type="ECO:0000256" key="9">
    <source>
        <dbReference type="NCBIfam" id="TIGR00212"/>
    </source>
</evidence>
<dbReference type="KEGG" id="agh:M3I41_00750"/>
<feature type="domain" description="Porphobilinogen deaminase C-terminal" evidence="11">
    <location>
        <begin position="248"/>
        <end position="331"/>
    </location>
</feature>
<dbReference type="EC" id="2.5.1.61" evidence="5 9"/>
<dbReference type="PANTHER" id="PTHR11557:SF0">
    <property type="entry name" value="PORPHOBILINOGEN DEAMINASE"/>
    <property type="match status" value="1"/>
</dbReference>
<dbReference type="Gene3D" id="3.30.160.40">
    <property type="entry name" value="Porphobilinogen deaminase, C-terminal domain"/>
    <property type="match status" value="1"/>
</dbReference>
<dbReference type="GO" id="GO:0006783">
    <property type="term" value="P:heme biosynthetic process"/>
    <property type="evidence" value="ECO:0007669"/>
    <property type="project" value="TreeGrafter"/>
</dbReference>
<dbReference type="FunFam" id="3.40.190.10:FF:000005">
    <property type="entry name" value="Porphobilinogen deaminase"/>
    <property type="match status" value="1"/>
</dbReference>
<evidence type="ECO:0000256" key="5">
    <source>
        <dbReference type="ARBA" id="ARBA00012655"/>
    </source>
</evidence>
<evidence type="ECO:0000256" key="6">
    <source>
        <dbReference type="ARBA" id="ARBA00022679"/>
    </source>
</evidence>
<dbReference type="PRINTS" id="PR00151">
    <property type="entry name" value="PORPHBDMNASE"/>
</dbReference>
<proteinExistence type="inferred from homology"/>
<name>A0A9E7AQG6_9ACTO</name>
<dbReference type="AlphaFoldDB" id="A0A9E7AQG6"/>
<reference evidence="12" key="1">
    <citation type="submission" date="2022-05" db="EMBL/GenBank/DDBJ databases">
        <title>Using nanopore sequencing to obtain complete genomes from saliva samples.</title>
        <authorList>
            <person name="Baker J.L."/>
        </authorList>
    </citation>
    <scope>NUCLEOTIDE SEQUENCE</scope>
    <source>
        <strain evidence="12">JCVI-JB-Ag32</strain>
    </source>
</reference>
<dbReference type="PROSITE" id="PS00533">
    <property type="entry name" value="PORPHOBILINOGEN_DEAM"/>
    <property type="match status" value="1"/>
</dbReference>
<feature type="domain" description="Porphobilinogen deaminase N-terminal" evidence="10">
    <location>
        <begin position="6"/>
        <end position="228"/>
    </location>
</feature>
<dbReference type="SUPFAM" id="SSF53850">
    <property type="entry name" value="Periplasmic binding protein-like II"/>
    <property type="match status" value="1"/>
</dbReference>
<evidence type="ECO:0000259" key="10">
    <source>
        <dbReference type="Pfam" id="PF01379"/>
    </source>
</evidence>
<dbReference type="NCBIfam" id="TIGR00212">
    <property type="entry name" value="hemC"/>
    <property type="match status" value="1"/>
</dbReference>
<comment type="subunit">
    <text evidence="4">Monomer.</text>
</comment>
<gene>
    <name evidence="12" type="primary">hemC</name>
    <name evidence="12" type="ORF">M3I41_00750</name>
</gene>
<organism evidence="12 13">
    <name type="scientific">Actinomyces graevenitzii</name>
    <dbReference type="NCBI Taxonomy" id="55565"/>
    <lineage>
        <taxon>Bacteria</taxon>
        <taxon>Bacillati</taxon>
        <taxon>Actinomycetota</taxon>
        <taxon>Actinomycetes</taxon>
        <taxon>Actinomycetales</taxon>
        <taxon>Actinomycetaceae</taxon>
        <taxon>Actinomyces</taxon>
    </lineage>
</organism>
<dbReference type="PIRSF" id="PIRSF001438">
    <property type="entry name" value="4pyrrol_synth_OHMeBilane_synth"/>
    <property type="match status" value="1"/>
</dbReference>
<evidence type="ECO:0000256" key="1">
    <source>
        <dbReference type="ARBA" id="ARBA00001916"/>
    </source>
</evidence>
<dbReference type="GO" id="GO:0005737">
    <property type="term" value="C:cytoplasm"/>
    <property type="evidence" value="ECO:0007669"/>
    <property type="project" value="UniProtKB-UniRule"/>
</dbReference>
<comment type="function">
    <text evidence="2">Tetrapolymerization of the monopyrrole PBG into the hydroxymethylbilane pre-uroporphyrinogen in several discrete steps.</text>
</comment>
<dbReference type="PANTHER" id="PTHR11557">
    <property type="entry name" value="PORPHOBILINOGEN DEAMINASE"/>
    <property type="match status" value="1"/>
</dbReference>
<evidence type="ECO:0000256" key="2">
    <source>
        <dbReference type="ARBA" id="ARBA00002869"/>
    </source>
</evidence>
<evidence type="ECO:0000313" key="13">
    <source>
        <dbReference type="Proteomes" id="UP000830236"/>
    </source>
</evidence>
<comment type="catalytic activity">
    <reaction evidence="8">
        <text>4 porphobilinogen + H2O = hydroxymethylbilane + 4 NH4(+)</text>
        <dbReference type="Rhea" id="RHEA:13185"/>
        <dbReference type="ChEBI" id="CHEBI:15377"/>
        <dbReference type="ChEBI" id="CHEBI:28938"/>
        <dbReference type="ChEBI" id="CHEBI:57845"/>
        <dbReference type="ChEBI" id="CHEBI:58126"/>
        <dbReference type="EC" id="2.5.1.61"/>
    </reaction>
</comment>
<dbReference type="InterPro" id="IPR036803">
    <property type="entry name" value="Porphobilinogen_deaminase_C_sf"/>
</dbReference>
<dbReference type="Proteomes" id="UP000830236">
    <property type="component" value="Chromosome"/>
</dbReference>
<comment type="similarity">
    <text evidence="3">Belongs to the HMBS family.</text>
</comment>
<dbReference type="EMBL" id="CP097095">
    <property type="protein sequence ID" value="UQF79843.1"/>
    <property type="molecule type" value="Genomic_DNA"/>
</dbReference>
<evidence type="ECO:0000313" key="12">
    <source>
        <dbReference type="EMBL" id="UQF79843.1"/>
    </source>
</evidence>
<dbReference type="SUPFAM" id="SSF54782">
    <property type="entry name" value="Porphobilinogen deaminase (hydroxymethylbilane synthase), C-terminal domain"/>
    <property type="match status" value="1"/>
</dbReference>
<dbReference type="InterPro" id="IPR022417">
    <property type="entry name" value="Porphobilin_deaminase_N"/>
</dbReference>
<comment type="cofactor">
    <cofactor evidence="1">
        <name>dipyrromethane</name>
        <dbReference type="ChEBI" id="CHEBI:60342"/>
    </cofactor>
</comment>
<protein>
    <recommendedName>
        <fullName evidence="5 9">Hydroxymethylbilane synthase</fullName>
        <ecNumber evidence="5 9">2.5.1.61</ecNumber>
    </recommendedName>
</protein>
<dbReference type="Gene3D" id="3.40.190.10">
    <property type="entry name" value="Periplasmic binding protein-like II"/>
    <property type="match status" value="2"/>
</dbReference>
<evidence type="ECO:0000256" key="4">
    <source>
        <dbReference type="ARBA" id="ARBA00011245"/>
    </source>
</evidence>
<keyword evidence="7" id="KW-0627">Porphyrin biosynthesis</keyword>
<evidence type="ECO:0000256" key="7">
    <source>
        <dbReference type="ARBA" id="ARBA00023244"/>
    </source>
</evidence>
<accession>A0A9E7AQG6</accession>
<dbReference type="GO" id="GO:0004418">
    <property type="term" value="F:hydroxymethylbilane synthase activity"/>
    <property type="evidence" value="ECO:0007669"/>
    <property type="project" value="UniProtKB-UniRule"/>
</dbReference>
<sequence>MSEKVVRLGTRGSALALAQSGMVARMLETAAASQGLGLRVELVTVRTQGDTSRAALSQLGGVGVFAAQLRTHLLEGQVDLAVHSFKDLPTAPVTGLRIAATPRRADPRDALVASNGMSLAQLPTGASVGTGSPRRVAQLKALRPDIKTVDLRGNVPTRLGRVRGVQVAADAGTSPQALGTGADLDAVMLACAGLERLGLTEHISEAFNPEQMLPAPSQGVLAIETAQELDPQLEAVIAQVNDPASHLAAVAERAVMSTLQAGCAAPVGTYAYLVHAGFDYELHLEAGVFALDGAASVRSRQAVTLGGVDLTKACHLQKAAELGQRAAQDLLAQGAGQVADLQAVKERG</sequence>